<protein>
    <submittedName>
        <fullName evidence="2">Uncharacterized protein</fullName>
    </submittedName>
</protein>
<evidence type="ECO:0000313" key="2">
    <source>
        <dbReference type="EMBL" id="CAB0014457.1"/>
    </source>
</evidence>
<dbReference type="Proteomes" id="UP000479000">
    <property type="component" value="Unassembled WGS sequence"/>
</dbReference>
<evidence type="ECO:0000313" key="3">
    <source>
        <dbReference type="Proteomes" id="UP000479000"/>
    </source>
</evidence>
<reference evidence="2 3" key="1">
    <citation type="submission" date="2020-02" db="EMBL/GenBank/DDBJ databases">
        <authorList>
            <person name="Ferguson B K."/>
        </authorList>
    </citation>
    <scope>NUCLEOTIDE SEQUENCE [LARGE SCALE GENOMIC DNA]</scope>
</reference>
<dbReference type="EMBL" id="CADCXU010027830">
    <property type="protein sequence ID" value="CAB0014454.1"/>
    <property type="molecule type" value="Genomic_DNA"/>
</dbReference>
<keyword evidence="3" id="KW-1185">Reference proteome</keyword>
<gene>
    <name evidence="1" type="ORF">NTEN_LOCUS18882</name>
    <name evidence="2" type="ORF">NTEN_LOCUS18885</name>
</gene>
<proteinExistence type="predicted"/>
<dbReference type="EMBL" id="CADCXU010027831">
    <property type="protein sequence ID" value="CAB0014457.1"/>
    <property type="molecule type" value="Genomic_DNA"/>
</dbReference>
<evidence type="ECO:0000313" key="1">
    <source>
        <dbReference type="EMBL" id="CAB0014454.1"/>
    </source>
</evidence>
<accession>A0A6H5HEA4</accession>
<organism evidence="2 3">
    <name type="scientific">Nesidiocoris tenuis</name>
    <dbReference type="NCBI Taxonomy" id="355587"/>
    <lineage>
        <taxon>Eukaryota</taxon>
        <taxon>Metazoa</taxon>
        <taxon>Ecdysozoa</taxon>
        <taxon>Arthropoda</taxon>
        <taxon>Hexapoda</taxon>
        <taxon>Insecta</taxon>
        <taxon>Pterygota</taxon>
        <taxon>Neoptera</taxon>
        <taxon>Paraneoptera</taxon>
        <taxon>Hemiptera</taxon>
        <taxon>Heteroptera</taxon>
        <taxon>Panheteroptera</taxon>
        <taxon>Cimicomorpha</taxon>
        <taxon>Miridae</taxon>
        <taxon>Dicyphina</taxon>
        <taxon>Nesidiocoris</taxon>
    </lineage>
</organism>
<name>A0A6H5HEA4_9HEMI</name>
<dbReference type="AlphaFoldDB" id="A0A6H5HEA4"/>
<sequence length="94" mass="10627">MFCRRRVCFLCQRLVVRSNALFRRSAASNGSLPVEIRGLDTSIGPSFSFADVPHVLLVLPGGQRVDFACQRELQKSRPGLLEEFVPPGIRKWRN</sequence>